<protein>
    <submittedName>
        <fullName evidence="2">Glycoside hydrolase family 25 protein</fullName>
    </submittedName>
</protein>
<geneLocation type="plasmid" evidence="2 3">
    <name>pCC829_2</name>
</geneLocation>
<dbReference type="GO" id="GO:0016787">
    <property type="term" value="F:hydrolase activity"/>
    <property type="evidence" value="ECO:0007669"/>
    <property type="project" value="UniProtKB-KW"/>
</dbReference>
<dbReference type="Proteomes" id="UP001430990">
    <property type="component" value="Plasmid pCC829_2"/>
</dbReference>
<keyword evidence="3" id="KW-1185">Reference proteome</keyword>
<dbReference type="EMBL" id="CP088102">
    <property type="protein sequence ID" value="UFW91989.1"/>
    <property type="molecule type" value="Genomic_DNA"/>
</dbReference>
<organism evidence="2 3">
    <name type="scientific">Bradyrhizobium barranii</name>
    <dbReference type="NCBI Taxonomy" id="2992140"/>
    <lineage>
        <taxon>Bacteria</taxon>
        <taxon>Pseudomonadati</taxon>
        <taxon>Pseudomonadota</taxon>
        <taxon>Alphaproteobacteria</taxon>
        <taxon>Hyphomicrobiales</taxon>
        <taxon>Nitrobacteraceae</taxon>
        <taxon>Bradyrhizobium</taxon>
    </lineage>
</organism>
<evidence type="ECO:0000256" key="1">
    <source>
        <dbReference type="ARBA" id="ARBA00010646"/>
    </source>
</evidence>
<dbReference type="InterPro" id="IPR017853">
    <property type="entry name" value="GH"/>
</dbReference>
<dbReference type="Gene3D" id="3.20.20.80">
    <property type="entry name" value="Glycosidases"/>
    <property type="match status" value="1"/>
</dbReference>
<dbReference type="CDD" id="cd00599">
    <property type="entry name" value="GH25_muramidase"/>
    <property type="match status" value="1"/>
</dbReference>
<dbReference type="PANTHER" id="PTHR34135">
    <property type="entry name" value="LYSOZYME"/>
    <property type="match status" value="1"/>
</dbReference>
<reference evidence="2" key="1">
    <citation type="submission" date="2021-11" db="EMBL/GenBank/DDBJ databases">
        <title>Australian commercial rhizobial inoculants.</title>
        <authorList>
            <person name="Kohlmeier M.G."/>
            <person name="O'Hara G.W."/>
            <person name="Colombi E."/>
            <person name="Ramsay J.P."/>
            <person name="Terpolilli J."/>
        </authorList>
    </citation>
    <scope>NUCLEOTIDE SEQUENCE</scope>
    <source>
        <strain evidence="2">CC829</strain>
        <plasmid evidence="2">pCC829_2</plasmid>
    </source>
</reference>
<proteinExistence type="inferred from homology"/>
<comment type="similarity">
    <text evidence="1">Belongs to the glycosyl hydrolase 25 family.</text>
</comment>
<dbReference type="SUPFAM" id="SSF51445">
    <property type="entry name" value="(Trans)glycosidases"/>
    <property type="match status" value="1"/>
</dbReference>
<accession>A0ABY3R2H9</accession>
<dbReference type="PANTHER" id="PTHR34135:SF2">
    <property type="entry name" value="LYSOZYME"/>
    <property type="match status" value="1"/>
</dbReference>
<gene>
    <name evidence="2" type="ORF">BjapCC829_49400</name>
</gene>
<keyword evidence="2" id="KW-0614">Plasmid</keyword>
<dbReference type="InterPro" id="IPR002053">
    <property type="entry name" value="Glyco_hydro_25"/>
</dbReference>
<evidence type="ECO:0000313" key="3">
    <source>
        <dbReference type="Proteomes" id="UP001430990"/>
    </source>
</evidence>
<dbReference type="Pfam" id="PF01183">
    <property type="entry name" value="Glyco_hydro_25"/>
    <property type="match status" value="1"/>
</dbReference>
<name>A0ABY3R2H9_9BRAD</name>
<dbReference type="RefSeq" id="WP_231145818.1">
    <property type="nucleotide sequence ID" value="NZ_CP088102.1"/>
</dbReference>
<dbReference type="PROSITE" id="PS51904">
    <property type="entry name" value="GLYCOSYL_HYDROL_F25_2"/>
    <property type="match status" value="1"/>
</dbReference>
<keyword evidence="2" id="KW-0378">Hydrolase</keyword>
<evidence type="ECO:0000313" key="2">
    <source>
        <dbReference type="EMBL" id="UFW91989.1"/>
    </source>
</evidence>
<sequence>MCQRLHQAGPDAVAAGRLSADLDGTSAGRCHGGAQGAGEATIPVCIDISHHQGFPHFKDVRAAGVLGIIHKATEGTTFVDPNRVENCASALAAGLAVSTYFWLKPGDGRSQAQFYLETIHAKRGERVCIDYEEEGCVVETLHDAIQALLDADLDLRITVYSGHLLKDELGHVCDSYLQDKTDLWLAEYRTESTIDDVSWASRTYPCWTLHQYSETGEVPGIDDSCVDFNRFNGSSDEFLTWIMPTGEEPPVRGPEPERTVVKIGITAPPDVKVEVTVNDTPLSRLGRLRRAARRGPDLIPGTVRI</sequence>